<reference evidence="15" key="1">
    <citation type="submission" date="2016-10" db="EMBL/GenBank/DDBJ databases">
        <authorList>
            <person name="Varghese N."/>
            <person name="Submissions S."/>
        </authorList>
    </citation>
    <scope>NUCLEOTIDE SEQUENCE [LARGE SCALE GENOMIC DNA]</scope>
    <source>
        <strain evidence="15">DSM 3669</strain>
    </source>
</reference>
<dbReference type="InterPro" id="IPR050741">
    <property type="entry name" value="Acyl-CoA_dehydrogenase"/>
</dbReference>
<keyword evidence="6 10" id="KW-0560">Oxidoreductase</keyword>
<dbReference type="SUPFAM" id="SSF56645">
    <property type="entry name" value="Acyl-CoA dehydrogenase NM domain-like"/>
    <property type="match status" value="1"/>
</dbReference>
<sequence length="380" mass="42937">MTLNLNTGDYKIFRDAFKKFLRTEVIPYYEQWEKEGAVPREIWKKAGEHGFLCPWVDEEYGGAGAGFEYSAIITEELAKAGTHVMFPLHSDIVVPYISTYGTEEQKQKWLPGCASGDIIAAVAMTEPDTGSDLAAIRTIAVREGNYYVINGTKTFISNGMLADLVVIACKTDPGATPPHRGISLMVVEKNSPGFSRGRKLEKMGLHSQDTAELIFEDCRVPADNLLGQENKGFLYLMEKLQQERLVCSIMAQGLAERMLNYTVEYCQNRYVFGKPVSKHQHNTFKLAEMATEIELGRAFLLQLLEKHILKERIVKEVSMAKWWITEMANRVSYHCLQLHGGYGYCEEYPICRDSRDVRIFNIFAGTTEVMKSIVAKELGL</sequence>
<evidence type="ECO:0000256" key="4">
    <source>
        <dbReference type="ARBA" id="ARBA00022630"/>
    </source>
</evidence>
<dbReference type="Pfam" id="PF00441">
    <property type="entry name" value="Acyl-CoA_dh_1"/>
    <property type="match status" value="1"/>
</dbReference>
<comment type="function">
    <text evidence="7">Catalyzes the dehydrogenation at the alpha-beta position of ACP-bound acyl chains. This results in the introduction of a double bond in the lipidic chain, which is further transferred to the epsilon-amino group of lysine residue in the mycobactin core by MbtK.</text>
</comment>
<dbReference type="OrthoDB" id="9802447at2"/>
<dbReference type="InterPro" id="IPR046373">
    <property type="entry name" value="Acyl-CoA_Oxase/DH_mid-dom_sf"/>
</dbReference>
<dbReference type="GO" id="GO:0033539">
    <property type="term" value="P:fatty acid beta-oxidation using acyl-CoA dehydrogenase"/>
    <property type="evidence" value="ECO:0007669"/>
    <property type="project" value="TreeGrafter"/>
</dbReference>
<evidence type="ECO:0000256" key="1">
    <source>
        <dbReference type="ARBA" id="ARBA00001974"/>
    </source>
</evidence>
<feature type="domain" description="Acyl-CoA dehydrogenase/oxidase N-terminal" evidence="13">
    <location>
        <begin position="9"/>
        <end position="117"/>
    </location>
</feature>
<proteinExistence type="inferred from homology"/>
<evidence type="ECO:0000256" key="2">
    <source>
        <dbReference type="ARBA" id="ARBA00005102"/>
    </source>
</evidence>
<dbReference type="STRING" id="39060.SAMN05660706_12111"/>
<dbReference type="InterPro" id="IPR013786">
    <property type="entry name" value="AcylCoA_DH/ox_N"/>
</dbReference>
<evidence type="ECO:0000259" key="13">
    <source>
        <dbReference type="Pfam" id="PF02771"/>
    </source>
</evidence>
<dbReference type="InterPro" id="IPR006091">
    <property type="entry name" value="Acyl-CoA_Oxase/DH_mid-dom"/>
</dbReference>
<name>A0A1I6DYN0_9FIRM</name>
<dbReference type="PANTHER" id="PTHR48083">
    <property type="entry name" value="MEDIUM-CHAIN SPECIFIC ACYL-COA DEHYDROGENASE, MITOCHONDRIAL-RELATED"/>
    <property type="match status" value="1"/>
</dbReference>
<dbReference type="AlphaFoldDB" id="A0A1I6DYN0"/>
<dbReference type="Proteomes" id="UP000199584">
    <property type="component" value="Unassembled WGS sequence"/>
</dbReference>
<dbReference type="InterPro" id="IPR036250">
    <property type="entry name" value="AcylCo_DH-like_C"/>
</dbReference>
<comment type="cofactor">
    <cofactor evidence="1 10">
        <name>FAD</name>
        <dbReference type="ChEBI" id="CHEBI:57692"/>
    </cofactor>
</comment>
<dbReference type="Gene3D" id="2.40.110.10">
    <property type="entry name" value="Butyryl-CoA Dehydrogenase, subunit A, domain 2"/>
    <property type="match status" value="1"/>
</dbReference>
<protein>
    <recommendedName>
        <fullName evidence="8">Acyl-[acyl-carrier-protein] dehydrogenase MbtN</fullName>
    </recommendedName>
    <alternativeName>
        <fullName evidence="9">Mycobactin synthase protein N</fullName>
    </alternativeName>
</protein>
<evidence type="ECO:0000256" key="7">
    <source>
        <dbReference type="ARBA" id="ARBA00037085"/>
    </source>
</evidence>
<organism evidence="14 15">
    <name type="scientific">Desulfoscipio geothermicus DSM 3669</name>
    <dbReference type="NCBI Taxonomy" id="1121426"/>
    <lineage>
        <taxon>Bacteria</taxon>
        <taxon>Bacillati</taxon>
        <taxon>Bacillota</taxon>
        <taxon>Clostridia</taxon>
        <taxon>Eubacteriales</taxon>
        <taxon>Desulfallaceae</taxon>
        <taxon>Desulfoscipio</taxon>
    </lineage>
</organism>
<evidence type="ECO:0000256" key="5">
    <source>
        <dbReference type="ARBA" id="ARBA00022827"/>
    </source>
</evidence>
<dbReference type="SUPFAM" id="SSF47203">
    <property type="entry name" value="Acyl-CoA dehydrogenase C-terminal domain-like"/>
    <property type="match status" value="1"/>
</dbReference>
<dbReference type="InterPro" id="IPR009100">
    <property type="entry name" value="AcylCoA_DH/oxidase_NM_dom_sf"/>
</dbReference>
<dbReference type="InterPro" id="IPR006089">
    <property type="entry name" value="Acyl-CoA_DH_CS"/>
</dbReference>
<keyword evidence="15" id="KW-1185">Reference proteome</keyword>
<dbReference type="EMBL" id="FOYM01000021">
    <property type="protein sequence ID" value="SFR10432.1"/>
    <property type="molecule type" value="Genomic_DNA"/>
</dbReference>
<dbReference type="PANTHER" id="PTHR48083:SF20">
    <property type="entry name" value="LONG-CHAIN SPECIFIC ACYL-COA DEHYDROGENASE, MITOCHONDRIAL"/>
    <property type="match status" value="1"/>
</dbReference>
<dbReference type="InterPro" id="IPR037069">
    <property type="entry name" value="AcylCoA_DH/ox_N_sf"/>
</dbReference>
<feature type="domain" description="Acyl-CoA dehydrogenase/oxidase C-terminal" evidence="11">
    <location>
        <begin position="230"/>
        <end position="378"/>
    </location>
</feature>
<evidence type="ECO:0000256" key="6">
    <source>
        <dbReference type="ARBA" id="ARBA00023002"/>
    </source>
</evidence>
<dbReference type="Gene3D" id="1.10.540.10">
    <property type="entry name" value="Acyl-CoA dehydrogenase/oxidase, N-terminal domain"/>
    <property type="match status" value="1"/>
</dbReference>
<dbReference type="FunFam" id="1.10.540.10:FF:000009">
    <property type="entry name" value="Probable acyl-CoA dehydrogenase"/>
    <property type="match status" value="1"/>
</dbReference>
<feature type="domain" description="Acyl-CoA oxidase/dehydrogenase middle" evidence="12">
    <location>
        <begin position="121"/>
        <end position="218"/>
    </location>
</feature>
<evidence type="ECO:0000256" key="10">
    <source>
        <dbReference type="RuleBase" id="RU362125"/>
    </source>
</evidence>
<evidence type="ECO:0000313" key="15">
    <source>
        <dbReference type="Proteomes" id="UP000199584"/>
    </source>
</evidence>
<evidence type="ECO:0000313" key="14">
    <source>
        <dbReference type="EMBL" id="SFR10432.1"/>
    </source>
</evidence>
<evidence type="ECO:0000256" key="3">
    <source>
        <dbReference type="ARBA" id="ARBA00009347"/>
    </source>
</evidence>
<gene>
    <name evidence="14" type="ORF">SAMN05660706_12111</name>
</gene>
<dbReference type="GO" id="GO:0003995">
    <property type="term" value="F:acyl-CoA dehydrogenase activity"/>
    <property type="evidence" value="ECO:0007669"/>
    <property type="project" value="InterPro"/>
</dbReference>
<dbReference type="InterPro" id="IPR009075">
    <property type="entry name" value="AcylCo_DH/oxidase_C"/>
</dbReference>
<dbReference type="Pfam" id="PF02771">
    <property type="entry name" value="Acyl-CoA_dh_N"/>
    <property type="match status" value="1"/>
</dbReference>
<comment type="similarity">
    <text evidence="3 10">Belongs to the acyl-CoA dehydrogenase family.</text>
</comment>
<dbReference type="GO" id="GO:0050660">
    <property type="term" value="F:flavin adenine dinucleotide binding"/>
    <property type="evidence" value="ECO:0007669"/>
    <property type="project" value="InterPro"/>
</dbReference>
<evidence type="ECO:0000256" key="9">
    <source>
        <dbReference type="ARBA" id="ARBA00042660"/>
    </source>
</evidence>
<dbReference type="FunFam" id="1.20.140.10:FF:000001">
    <property type="entry name" value="Acyl-CoA dehydrogenase"/>
    <property type="match status" value="1"/>
</dbReference>
<dbReference type="FunFam" id="2.40.110.10:FF:000002">
    <property type="entry name" value="Acyl-CoA dehydrogenase fadE12"/>
    <property type="match status" value="1"/>
</dbReference>
<evidence type="ECO:0000259" key="12">
    <source>
        <dbReference type="Pfam" id="PF02770"/>
    </source>
</evidence>
<evidence type="ECO:0000256" key="8">
    <source>
        <dbReference type="ARBA" id="ARBA00040394"/>
    </source>
</evidence>
<evidence type="ECO:0000259" key="11">
    <source>
        <dbReference type="Pfam" id="PF00441"/>
    </source>
</evidence>
<dbReference type="Gene3D" id="1.20.140.10">
    <property type="entry name" value="Butyryl-CoA Dehydrogenase, subunit A, domain 3"/>
    <property type="match status" value="1"/>
</dbReference>
<comment type="pathway">
    <text evidence="2">Siderophore biosynthesis; mycobactin biosynthesis.</text>
</comment>
<dbReference type="Pfam" id="PF02770">
    <property type="entry name" value="Acyl-CoA_dh_M"/>
    <property type="match status" value="1"/>
</dbReference>
<dbReference type="RefSeq" id="WP_092484814.1">
    <property type="nucleotide sequence ID" value="NZ_FOYM01000021.1"/>
</dbReference>
<accession>A0A1I6DYN0</accession>
<keyword evidence="4 10" id="KW-0285">Flavoprotein</keyword>
<dbReference type="PROSITE" id="PS00073">
    <property type="entry name" value="ACYL_COA_DH_2"/>
    <property type="match status" value="1"/>
</dbReference>
<keyword evidence="5 10" id="KW-0274">FAD</keyword>
<dbReference type="GO" id="GO:0005737">
    <property type="term" value="C:cytoplasm"/>
    <property type="evidence" value="ECO:0007669"/>
    <property type="project" value="TreeGrafter"/>
</dbReference>